<dbReference type="WBParaSite" id="maker-unitig_23817-snap-gene-0.2-mRNA-1">
    <property type="protein sequence ID" value="maker-unitig_23817-snap-gene-0.2-mRNA-1"/>
    <property type="gene ID" value="maker-unitig_23817-snap-gene-0.2"/>
</dbReference>
<protein>
    <submittedName>
        <fullName evidence="3">Secreted protein</fullName>
    </submittedName>
</protein>
<keyword evidence="2" id="KW-1185">Reference proteome</keyword>
<name>A0A1I8F8B7_9PLAT</name>
<accession>A0A1I8F8B7</accession>
<dbReference type="AlphaFoldDB" id="A0A1I8F8B7"/>
<evidence type="ECO:0000313" key="3">
    <source>
        <dbReference type="WBParaSite" id="maker-unitig_23817-snap-gene-0.2-mRNA-1"/>
    </source>
</evidence>
<reference evidence="3" key="1">
    <citation type="submission" date="2016-11" db="UniProtKB">
        <authorList>
            <consortium name="WormBaseParasite"/>
        </authorList>
    </citation>
    <scope>IDENTIFICATION</scope>
</reference>
<organism evidence="2 3">
    <name type="scientific">Macrostomum lignano</name>
    <dbReference type="NCBI Taxonomy" id="282301"/>
    <lineage>
        <taxon>Eukaryota</taxon>
        <taxon>Metazoa</taxon>
        <taxon>Spiralia</taxon>
        <taxon>Lophotrochozoa</taxon>
        <taxon>Platyhelminthes</taxon>
        <taxon>Rhabditophora</taxon>
        <taxon>Macrostomorpha</taxon>
        <taxon>Macrostomida</taxon>
        <taxon>Macrostomidae</taxon>
        <taxon>Macrostomum</taxon>
    </lineage>
</organism>
<sequence length="121" mass="12167">MVFVTIGLQLAGLYKHGKLQPAVWLPRLAAAVTTGTGTVAAGYQNFIHLLGDAGPRLRGSGAFAFPVSTYYGGGGGRGGDFDRRQSLSGASGDPSQQAAVSASGFVGVDGSVCYAEAAAVD</sequence>
<dbReference type="Proteomes" id="UP000095280">
    <property type="component" value="Unplaced"/>
</dbReference>
<proteinExistence type="predicted"/>
<evidence type="ECO:0000256" key="1">
    <source>
        <dbReference type="SAM" id="MobiDB-lite"/>
    </source>
</evidence>
<feature type="compositionally biased region" description="Polar residues" evidence="1">
    <location>
        <begin position="86"/>
        <end position="97"/>
    </location>
</feature>
<evidence type="ECO:0000313" key="2">
    <source>
        <dbReference type="Proteomes" id="UP000095280"/>
    </source>
</evidence>
<feature type="region of interest" description="Disordered" evidence="1">
    <location>
        <begin position="76"/>
        <end position="97"/>
    </location>
</feature>